<accession>A0A9D5JT59</accession>
<comment type="caution">
    <text evidence="2">The sequence shown here is derived from an EMBL/GenBank/DDBJ whole genome shotgun (WGS) entry which is preliminary data.</text>
</comment>
<dbReference type="SUPFAM" id="SSF47175">
    <property type="entry name" value="Cytochromes"/>
    <property type="match status" value="1"/>
</dbReference>
<organism evidence="2 3">
    <name type="scientific">candidate division KSB3 bacterium</name>
    <dbReference type="NCBI Taxonomy" id="2044937"/>
    <lineage>
        <taxon>Bacteria</taxon>
        <taxon>candidate division KSB3</taxon>
    </lineage>
</organism>
<dbReference type="GO" id="GO:0020037">
    <property type="term" value="F:heme binding"/>
    <property type="evidence" value="ECO:0007669"/>
    <property type="project" value="InterPro"/>
</dbReference>
<feature type="chain" id="PRO_5038735453" description="Cytochrome C" evidence="1">
    <location>
        <begin position="25"/>
        <end position="129"/>
    </location>
</feature>
<evidence type="ECO:0000313" key="3">
    <source>
        <dbReference type="Proteomes" id="UP000649604"/>
    </source>
</evidence>
<dbReference type="GO" id="GO:0022900">
    <property type="term" value="P:electron transport chain"/>
    <property type="evidence" value="ECO:0007669"/>
    <property type="project" value="InterPro"/>
</dbReference>
<dbReference type="EMBL" id="WJJP01000032">
    <property type="protein sequence ID" value="MBD3323156.1"/>
    <property type="molecule type" value="Genomic_DNA"/>
</dbReference>
<dbReference type="InterPro" id="IPR010980">
    <property type="entry name" value="Cyt_c/b562"/>
</dbReference>
<name>A0A9D5JT59_9BACT</name>
<feature type="signal peptide" evidence="1">
    <location>
        <begin position="1"/>
        <end position="24"/>
    </location>
</feature>
<sequence length="129" mass="13712">MKTQSLVVLCGLLLVVVAASAAFAEYDKDAVVEAMQSNGAHMKALQEAADNKEFFAAAENLMAIAKTMKSLDAFTPPSGDKAEWDEIHGNLIKAAFKGIGACGEEDVDKLQASIDEIGGLIKQGHKIFK</sequence>
<reference evidence="2" key="1">
    <citation type="submission" date="2019-11" db="EMBL/GenBank/DDBJ databases">
        <title>Microbial mats filling the niche in hypersaline microbial mats.</title>
        <authorList>
            <person name="Wong H.L."/>
            <person name="Macleod F.I."/>
            <person name="White R.A. III"/>
            <person name="Burns B.P."/>
        </authorList>
    </citation>
    <scope>NUCLEOTIDE SEQUENCE</scope>
    <source>
        <strain evidence="2">Rbin_158</strain>
    </source>
</reference>
<evidence type="ECO:0000256" key="1">
    <source>
        <dbReference type="SAM" id="SignalP"/>
    </source>
</evidence>
<dbReference type="GO" id="GO:0005506">
    <property type="term" value="F:iron ion binding"/>
    <property type="evidence" value="ECO:0007669"/>
    <property type="project" value="InterPro"/>
</dbReference>
<dbReference type="AlphaFoldDB" id="A0A9D5JT59"/>
<protein>
    <recommendedName>
        <fullName evidence="4">Cytochrome C</fullName>
    </recommendedName>
</protein>
<evidence type="ECO:0008006" key="4">
    <source>
        <dbReference type="Google" id="ProtNLM"/>
    </source>
</evidence>
<keyword evidence="1" id="KW-0732">Signal</keyword>
<gene>
    <name evidence="2" type="ORF">GF339_01145</name>
</gene>
<dbReference type="GO" id="GO:0009055">
    <property type="term" value="F:electron transfer activity"/>
    <property type="evidence" value="ECO:0007669"/>
    <property type="project" value="InterPro"/>
</dbReference>
<evidence type="ECO:0000313" key="2">
    <source>
        <dbReference type="EMBL" id="MBD3323156.1"/>
    </source>
</evidence>
<proteinExistence type="predicted"/>
<dbReference type="Proteomes" id="UP000649604">
    <property type="component" value="Unassembled WGS sequence"/>
</dbReference>